<dbReference type="SUPFAM" id="SSF55486">
    <property type="entry name" value="Metalloproteases ('zincins'), catalytic domain"/>
    <property type="match status" value="1"/>
</dbReference>
<reference evidence="1 2" key="1">
    <citation type="submission" date="2024-09" db="EMBL/GenBank/DDBJ databases">
        <title>Floridaenema gen nov. (Aerosakkonemataceae, Aerosakkonematales ord. nov., Cyanobacteria) from benthic tropical and subtropical fresh waters, with the description of four new species.</title>
        <authorList>
            <person name="Moretto J.A."/>
            <person name="Berthold D.E."/>
            <person name="Lefler F.W."/>
            <person name="Huang I.-S."/>
            <person name="Laughinghouse H. IV."/>
        </authorList>
    </citation>
    <scope>NUCLEOTIDE SEQUENCE [LARGE SCALE GENOMIC DNA]</scope>
    <source>
        <strain evidence="1 2">BLCC-F46</strain>
    </source>
</reference>
<organism evidence="1 2">
    <name type="scientific">Floridaenema aerugineum BLCC-F46</name>
    <dbReference type="NCBI Taxonomy" id="3153654"/>
    <lineage>
        <taxon>Bacteria</taxon>
        <taxon>Bacillati</taxon>
        <taxon>Cyanobacteriota</taxon>
        <taxon>Cyanophyceae</taxon>
        <taxon>Oscillatoriophycideae</taxon>
        <taxon>Aerosakkonematales</taxon>
        <taxon>Aerosakkonemataceae</taxon>
        <taxon>Floridanema</taxon>
        <taxon>Floridanema aerugineum</taxon>
    </lineage>
</organism>
<name>A0ABV4X8G5_9CYAN</name>
<sequence length="273" mass="31151">MRKLWTLGLAVFTCILVFTFAVWGEEKLPPLQPHPLPPALAQWQDSSKSGDYFTEIKPTPAGYLVWSQFPIKVFVEPEKNSQEVSLNKVGAGLADNLAIAAKELKQNPPVPTAKELTKSAPTKWVNAAWEAIKEWNIYLPLEVVEDSNIADILIWRSAPAWKPIFDRNTGRFQLPRARTAEARYEFYRRQTAKGETVLSQRFTIQVNPNKVSDYILPTMRHELGHALGIWGHSPVETDALYFSQVRDSQPISQRDVNTLKRIYQQPTRLGWKL</sequence>
<dbReference type="EMBL" id="JBHFNQ010000130">
    <property type="protein sequence ID" value="MFB2878591.1"/>
    <property type="molecule type" value="Genomic_DNA"/>
</dbReference>
<protein>
    <submittedName>
        <fullName evidence="1">Peptidase</fullName>
    </submittedName>
</protein>
<dbReference type="Proteomes" id="UP001576774">
    <property type="component" value="Unassembled WGS sequence"/>
</dbReference>
<dbReference type="RefSeq" id="WP_413271660.1">
    <property type="nucleotide sequence ID" value="NZ_JBHFNQ010000130.1"/>
</dbReference>
<accession>A0ABV4X8G5</accession>
<comment type="caution">
    <text evidence="1">The sequence shown here is derived from an EMBL/GenBank/DDBJ whole genome shotgun (WGS) entry which is preliminary data.</text>
</comment>
<evidence type="ECO:0000313" key="1">
    <source>
        <dbReference type="EMBL" id="MFB2878591.1"/>
    </source>
</evidence>
<evidence type="ECO:0000313" key="2">
    <source>
        <dbReference type="Proteomes" id="UP001576774"/>
    </source>
</evidence>
<proteinExistence type="predicted"/>
<gene>
    <name evidence="1" type="ORF">ACE1CC_17215</name>
</gene>
<keyword evidence="2" id="KW-1185">Reference proteome</keyword>
<dbReference type="CDD" id="cd04279">
    <property type="entry name" value="ZnMc_MMP_like_1"/>
    <property type="match status" value="1"/>
</dbReference>
<dbReference type="InterPro" id="IPR024079">
    <property type="entry name" value="MetalloPept_cat_dom_sf"/>
</dbReference>
<dbReference type="Gene3D" id="3.40.390.10">
    <property type="entry name" value="Collagenase (Catalytic Domain)"/>
    <property type="match status" value="1"/>
</dbReference>